<protein>
    <submittedName>
        <fullName evidence="2">PRDM4 isoform 4</fullName>
    </submittedName>
</protein>
<evidence type="ECO:0000256" key="1">
    <source>
        <dbReference type="SAM" id="MobiDB-lite"/>
    </source>
</evidence>
<name>A0A2J8MZK7_PANTR</name>
<evidence type="ECO:0000313" key="2">
    <source>
        <dbReference type="EMBL" id="PNI64935.1"/>
    </source>
</evidence>
<evidence type="ECO:0000313" key="3">
    <source>
        <dbReference type="Proteomes" id="UP000236370"/>
    </source>
</evidence>
<dbReference type="Proteomes" id="UP000236370">
    <property type="component" value="Unassembled WGS sequence"/>
</dbReference>
<proteinExistence type="predicted"/>
<dbReference type="AlphaFoldDB" id="A0A2J8MZK7"/>
<feature type="non-terminal residue" evidence="2">
    <location>
        <position position="75"/>
    </location>
</feature>
<accession>A0A2J8MZK7</accession>
<gene>
    <name evidence="2" type="ORF">CK820_G0016000</name>
</gene>
<reference evidence="2 3" key="1">
    <citation type="submission" date="2017-12" db="EMBL/GenBank/DDBJ databases">
        <title>High-resolution comparative analysis of great ape genomes.</title>
        <authorList>
            <person name="Pollen A."/>
            <person name="Hastie A."/>
            <person name="Hormozdiari F."/>
            <person name="Dougherty M."/>
            <person name="Liu R."/>
            <person name="Chaisson M."/>
            <person name="Hoppe E."/>
            <person name="Hill C."/>
            <person name="Pang A."/>
            <person name="Hillier L."/>
            <person name="Baker C."/>
            <person name="Armstrong J."/>
            <person name="Shendure J."/>
            <person name="Paten B."/>
            <person name="Wilson R."/>
            <person name="Chao H."/>
            <person name="Schneider V."/>
            <person name="Ventura M."/>
            <person name="Kronenberg Z."/>
            <person name="Murali S."/>
            <person name="Gordon D."/>
            <person name="Cantsilieris S."/>
            <person name="Munson K."/>
            <person name="Nelson B."/>
            <person name="Raja A."/>
            <person name="Underwood J."/>
            <person name="Diekhans M."/>
            <person name="Fiddes I."/>
            <person name="Haussler D."/>
            <person name="Eichler E."/>
        </authorList>
    </citation>
    <scope>NUCLEOTIDE SEQUENCE [LARGE SCALE GENOMIC DNA]</scope>
    <source>
        <strain evidence="2">Yerkes chimp pedigree #C0471</strain>
    </source>
</reference>
<sequence length="75" mass="7566">MHHRMNEMNLSPVGMEQLTSSSVSNALPVSGSHLGLAASPTHSAIPAPGLPVAIPNLGPSLSSLPSALSLMLPMG</sequence>
<organism evidence="2 3">
    <name type="scientific">Pan troglodytes</name>
    <name type="common">Chimpanzee</name>
    <dbReference type="NCBI Taxonomy" id="9598"/>
    <lineage>
        <taxon>Eukaryota</taxon>
        <taxon>Metazoa</taxon>
        <taxon>Chordata</taxon>
        <taxon>Craniata</taxon>
        <taxon>Vertebrata</taxon>
        <taxon>Euteleostomi</taxon>
        <taxon>Mammalia</taxon>
        <taxon>Eutheria</taxon>
        <taxon>Euarchontoglires</taxon>
        <taxon>Primates</taxon>
        <taxon>Haplorrhini</taxon>
        <taxon>Catarrhini</taxon>
        <taxon>Hominidae</taxon>
        <taxon>Pan</taxon>
    </lineage>
</organism>
<comment type="caution">
    <text evidence="2">The sequence shown here is derived from an EMBL/GenBank/DDBJ whole genome shotgun (WGS) entry which is preliminary data.</text>
</comment>
<feature type="region of interest" description="Disordered" evidence="1">
    <location>
        <begin position="1"/>
        <end position="21"/>
    </location>
</feature>
<dbReference type="EMBL" id="NBAG03000240">
    <property type="protein sequence ID" value="PNI64935.1"/>
    <property type="molecule type" value="Genomic_DNA"/>
</dbReference>